<accession>A0A1E4TWZ6</accession>
<evidence type="ECO:0000313" key="7">
    <source>
        <dbReference type="EMBL" id="ODV96266.1"/>
    </source>
</evidence>
<keyword evidence="4 6" id="KW-1133">Transmembrane helix</keyword>
<comment type="subcellular location">
    <subcellularLocation>
        <location evidence="1">Membrane</location>
        <topology evidence="1">Multi-pass membrane protein</topology>
    </subcellularLocation>
</comment>
<feature type="transmembrane region" description="Helical" evidence="6">
    <location>
        <begin position="164"/>
        <end position="186"/>
    </location>
</feature>
<dbReference type="AlphaFoldDB" id="A0A1E4TWZ6"/>
<feature type="transmembrane region" description="Helical" evidence="6">
    <location>
        <begin position="135"/>
        <end position="158"/>
    </location>
</feature>
<dbReference type="InterPro" id="IPR011701">
    <property type="entry name" value="MFS"/>
</dbReference>
<dbReference type="PANTHER" id="PTHR43791">
    <property type="entry name" value="PERMEASE-RELATED"/>
    <property type="match status" value="1"/>
</dbReference>
<feature type="transmembrane region" description="Helical" evidence="6">
    <location>
        <begin position="451"/>
        <end position="471"/>
    </location>
</feature>
<dbReference type="SUPFAM" id="SSF103473">
    <property type="entry name" value="MFS general substrate transporter"/>
    <property type="match status" value="1"/>
</dbReference>
<keyword evidence="8" id="KW-1185">Reference proteome</keyword>
<proteinExistence type="predicted"/>
<dbReference type="OrthoDB" id="4454541at2759"/>
<keyword evidence="5 6" id="KW-0472">Membrane</keyword>
<evidence type="ECO:0008006" key="9">
    <source>
        <dbReference type="Google" id="ProtNLM"/>
    </source>
</evidence>
<dbReference type="Proteomes" id="UP000094236">
    <property type="component" value="Unassembled WGS sequence"/>
</dbReference>
<dbReference type="STRING" id="669874.A0A1E4TWZ6"/>
<feature type="transmembrane region" description="Helical" evidence="6">
    <location>
        <begin position="358"/>
        <end position="379"/>
    </location>
</feature>
<dbReference type="EMBL" id="KV454013">
    <property type="protein sequence ID" value="ODV96266.1"/>
    <property type="molecule type" value="Genomic_DNA"/>
</dbReference>
<evidence type="ECO:0000256" key="3">
    <source>
        <dbReference type="ARBA" id="ARBA00022692"/>
    </source>
</evidence>
<dbReference type="Pfam" id="PF07690">
    <property type="entry name" value="MFS_1"/>
    <property type="match status" value="1"/>
</dbReference>
<dbReference type="Gene3D" id="1.20.1250.20">
    <property type="entry name" value="MFS general substrate transporter like domains"/>
    <property type="match status" value="2"/>
</dbReference>
<evidence type="ECO:0000313" key="8">
    <source>
        <dbReference type="Proteomes" id="UP000094236"/>
    </source>
</evidence>
<dbReference type="InterPro" id="IPR036259">
    <property type="entry name" value="MFS_trans_sf"/>
</dbReference>
<evidence type="ECO:0000256" key="6">
    <source>
        <dbReference type="SAM" id="Phobius"/>
    </source>
</evidence>
<evidence type="ECO:0000256" key="5">
    <source>
        <dbReference type="ARBA" id="ARBA00023136"/>
    </source>
</evidence>
<dbReference type="GO" id="GO:0022857">
    <property type="term" value="F:transmembrane transporter activity"/>
    <property type="evidence" value="ECO:0007669"/>
    <property type="project" value="InterPro"/>
</dbReference>
<feature type="transmembrane region" description="Helical" evidence="6">
    <location>
        <begin position="330"/>
        <end position="351"/>
    </location>
</feature>
<feature type="transmembrane region" description="Helical" evidence="6">
    <location>
        <begin position="105"/>
        <end position="123"/>
    </location>
</feature>
<organism evidence="7 8">
    <name type="scientific">Pachysolen tannophilus NRRL Y-2460</name>
    <dbReference type="NCBI Taxonomy" id="669874"/>
    <lineage>
        <taxon>Eukaryota</taxon>
        <taxon>Fungi</taxon>
        <taxon>Dikarya</taxon>
        <taxon>Ascomycota</taxon>
        <taxon>Saccharomycotina</taxon>
        <taxon>Pichiomycetes</taxon>
        <taxon>Pachysolenaceae</taxon>
        <taxon>Pachysolen</taxon>
    </lineage>
</organism>
<feature type="transmembrane region" description="Helical" evidence="6">
    <location>
        <begin position="66"/>
        <end position="85"/>
    </location>
</feature>
<feature type="transmembrane region" description="Helical" evidence="6">
    <location>
        <begin position="195"/>
        <end position="213"/>
    </location>
</feature>
<feature type="transmembrane region" description="Helical" evidence="6">
    <location>
        <begin position="294"/>
        <end position="318"/>
    </location>
</feature>
<feature type="transmembrane region" description="Helical" evidence="6">
    <location>
        <begin position="385"/>
        <end position="407"/>
    </location>
</feature>
<reference evidence="8" key="1">
    <citation type="submission" date="2016-05" db="EMBL/GenBank/DDBJ databases">
        <title>Comparative genomics of biotechnologically important yeasts.</title>
        <authorList>
            <consortium name="DOE Joint Genome Institute"/>
            <person name="Riley R."/>
            <person name="Haridas S."/>
            <person name="Wolfe K.H."/>
            <person name="Lopes M.R."/>
            <person name="Hittinger C.T."/>
            <person name="Goker M."/>
            <person name="Salamov A."/>
            <person name="Wisecaver J."/>
            <person name="Long T.M."/>
            <person name="Aerts A.L."/>
            <person name="Barry K."/>
            <person name="Choi C."/>
            <person name="Clum A."/>
            <person name="Coughlan A.Y."/>
            <person name="Deshpande S."/>
            <person name="Douglass A.P."/>
            <person name="Hanson S.J."/>
            <person name="Klenk H.-P."/>
            <person name="Labutti K."/>
            <person name="Lapidus A."/>
            <person name="Lindquist E."/>
            <person name="Lipzen A."/>
            <person name="Meier-Kolthoff J.P."/>
            <person name="Ohm R.A."/>
            <person name="Otillar R.P."/>
            <person name="Pangilinan J."/>
            <person name="Peng Y."/>
            <person name="Rokas A."/>
            <person name="Rosa C.A."/>
            <person name="Scheuner C."/>
            <person name="Sibirny A.A."/>
            <person name="Slot J.C."/>
            <person name="Stielow J.B."/>
            <person name="Sun H."/>
            <person name="Kurtzman C.P."/>
            <person name="Blackwell M."/>
            <person name="Grigoriev I.V."/>
            <person name="Jeffries T.W."/>
        </authorList>
    </citation>
    <scope>NUCLEOTIDE SEQUENCE [LARGE SCALE GENOMIC DNA]</scope>
    <source>
        <strain evidence="8">NRRL Y-2460</strain>
    </source>
</reference>
<evidence type="ECO:0000256" key="1">
    <source>
        <dbReference type="ARBA" id="ARBA00004141"/>
    </source>
</evidence>
<keyword evidence="3 6" id="KW-0812">Transmembrane</keyword>
<keyword evidence="2" id="KW-0813">Transport</keyword>
<feature type="transmembrane region" description="Helical" evidence="6">
    <location>
        <begin position="419"/>
        <end position="439"/>
    </location>
</feature>
<protein>
    <recommendedName>
        <fullName evidence="9">Major facilitator superfamily (MFS) profile domain-containing protein</fullName>
    </recommendedName>
</protein>
<evidence type="ECO:0000256" key="4">
    <source>
        <dbReference type="ARBA" id="ARBA00022989"/>
    </source>
</evidence>
<dbReference type="PANTHER" id="PTHR43791:SF41">
    <property type="entry name" value="MAJOR FACILITATOR SUPERFAMILY (MFS) PROFILE DOMAIN-CONTAINING PROTEIN"/>
    <property type="match status" value="1"/>
</dbReference>
<feature type="transmembrane region" description="Helical" evidence="6">
    <location>
        <begin position="225"/>
        <end position="245"/>
    </location>
</feature>
<sequence>MNRSNSTGSKEEEVVEVQSITVQDQQNLEAIKSQADDAANFLIDTEGKYEPLTAEEEKKIIRKTDWILLPCLFFTATMGAVDKVSLGTSAIFGLETDLDLVGQQYSWLGSILFIGSLIGMWPMSFFVQRFRTGKVIATASCMWSIFTLLQCACHNFAGVAALRFLMGFVECAIVPGCSLMVSVFYLKHESPHRTALVFAFGSSIINGGLSSLASVFGDKIPTWKYIYILVGSVSFTWSLFMLYYLPDSPINAKFLNERERIFMVKRVAANSTGVSSNIWKWDQVRECFLDIRTYLIILFNFAINIPNGGLSTFSSIIVKNLGFSSVQSSLMGMPTGVIATLSTVGFTWLAARWTNRRCLTAFISLIIPLIGSVVCYASPHSNTAAQLVGLYFMYFYFASYVVMISLVQSNTAGLTKKSAVYSANYLGYCGGAILGTQTFKSDQAPKYTGGFISIIVAYCACMAFSLAYWAICFTMNKSKRSLLENEKNFSDSEGILHIDGLEDEAILDITDKNQKHFFYTT</sequence>
<gene>
    <name evidence="7" type="ORF">PACTADRAFT_40386</name>
</gene>
<name>A0A1E4TWZ6_PACTA</name>
<dbReference type="GO" id="GO:0016020">
    <property type="term" value="C:membrane"/>
    <property type="evidence" value="ECO:0007669"/>
    <property type="project" value="UniProtKB-SubCell"/>
</dbReference>
<evidence type="ECO:0000256" key="2">
    <source>
        <dbReference type="ARBA" id="ARBA00022448"/>
    </source>
</evidence>